<sequence length="388" mass="43719">MNEFIPLSVPNLKGNELKYVTEAVEAEWVSTGGAYIDRFEKDIASYLKVNSAVACQSGTAALHLSLIQSEVESGDEVIVPTLTFIAAVNPVKYCGAYPIFMDCDDSLTMDTAKLREFCENNCNFNYGKLINKKTGRTIKAVVVVHVFGNLANMSEIMKIAKKYNLKVVEDATEALGSYYTEGPYKGMFAGTIGDFGAYSFNGNKIITTGGGGMLVAKSDEDLNKVKYLSTQAKDDLLYYIHDEVGYNYRMTNLQAALGTAQLEKLEEFIKVKKENYFLYKELLGSIDGVKILDFNENVRSNYWFYSLLLDSTKLRRDELIKELSKNKIQTRPIWGLIHEQKPYKESETYRIKKALYYHDTVVNIPCSSNLSTEEVCRVAKSIKNILLK</sequence>
<keyword evidence="1" id="KW-0032">Aminotransferase</keyword>
<keyword evidence="2" id="KW-1185">Reference proteome</keyword>
<accession>A0ACB5R981</accession>
<keyword evidence="1" id="KW-0808">Transferase</keyword>
<comment type="caution">
    <text evidence="1">The sequence shown here is derived from an EMBL/GenBank/DDBJ whole genome shotgun (WGS) entry which is preliminary data.</text>
</comment>
<evidence type="ECO:0000313" key="2">
    <source>
        <dbReference type="Proteomes" id="UP001058074"/>
    </source>
</evidence>
<organism evidence="1 2">
    <name type="scientific">Inconstantimicrobium mannanitabidum</name>
    <dbReference type="NCBI Taxonomy" id="1604901"/>
    <lineage>
        <taxon>Bacteria</taxon>
        <taxon>Bacillati</taxon>
        <taxon>Bacillota</taxon>
        <taxon>Clostridia</taxon>
        <taxon>Eubacteriales</taxon>
        <taxon>Clostridiaceae</taxon>
        <taxon>Inconstantimicrobium</taxon>
    </lineage>
</organism>
<gene>
    <name evidence="1" type="ORF">rsdtw13_07790</name>
</gene>
<reference evidence="1" key="1">
    <citation type="journal article" date="2025" name="Int. J. Syst. Evol. Microbiol.">
        <title>Inconstantimicrobium mannanitabidum sp. nov., a novel member of the family Clostridiaceae isolated from anoxic soil under the treatment of reductive soil disinfestation.</title>
        <authorList>
            <person name="Ueki A."/>
            <person name="Tonouchi A."/>
            <person name="Honma S."/>
            <person name="Kaku N."/>
            <person name="Ueki K."/>
        </authorList>
    </citation>
    <scope>NUCLEOTIDE SEQUENCE</scope>
    <source>
        <strain evidence="1">TW13</strain>
    </source>
</reference>
<proteinExistence type="predicted"/>
<protein>
    <submittedName>
        <fullName evidence="1">Aminotransferase DegT</fullName>
    </submittedName>
</protein>
<name>A0ACB5R981_9CLOT</name>
<evidence type="ECO:0000313" key="1">
    <source>
        <dbReference type="EMBL" id="GKX65521.1"/>
    </source>
</evidence>
<dbReference type="Proteomes" id="UP001058074">
    <property type="component" value="Unassembled WGS sequence"/>
</dbReference>
<dbReference type="EMBL" id="BROD01000001">
    <property type="protein sequence ID" value="GKX65521.1"/>
    <property type="molecule type" value="Genomic_DNA"/>
</dbReference>